<protein>
    <recommendedName>
        <fullName evidence="4">Alpha/beta hydrolase</fullName>
    </recommendedName>
</protein>
<dbReference type="RefSeq" id="WP_056939243.1">
    <property type="nucleotide sequence ID" value="NZ_AZDM01000044.1"/>
</dbReference>
<proteinExistence type="predicted"/>
<dbReference type="Gene3D" id="3.40.50.1820">
    <property type="entry name" value="alpha/beta hydrolase"/>
    <property type="match status" value="1"/>
</dbReference>
<dbReference type="SUPFAM" id="SSF53474">
    <property type="entry name" value="alpha/beta-Hydrolases"/>
    <property type="match status" value="1"/>
</dbReference>
<keyword evidence="1" id="KW-0732">Signal</keyword>
<dbReference type="PROSITE" id="PS51257">
    <property type="entry name" value="PROKAR_LIPOPROTEIN"/>
    <property type="match status" value="1"/>
</dbReference>
<evidence type="ECO:0000313" key="3">
    <source>
        <dbReference type="Proteomes" id="UP000295181"/>
    </source>
</evidence>
<organism evidence="2 3">
    <name type="scientific">Lentilactobacillus buchneri DSM 20057</name>
    <dbReference type="NCBI Taxonomy" id="1423728"/>
    <lineage>
        <taxon>Bacteria</taxon>
        <taxon>Bacillati</taxon>
        <taxon>Bacillota</taxon>
        <taxon>Bacilli</taxon>
        <taxon>Lactobacillales</taxon>
        <taxon>Lactobacillaceae</taxon>
        <taxon>Lentilactobacillus</taxon>
    </lineage>
</organism>
<dbReference type="InterPro" id="IPR010315">
    <property type="entry name" value="DUF915_hydro-like"/>
</dbReference>
<accession>A0A4R5NUU6</accession>
<evidence type="ECO:0008006" key="4">
    <source>
        <dbReference type="Google" id="ProtNLM"/>
    </source>
</evidence>
<evidence type="ECO:0000256" key="1">
    <source>
        <dbReference type="SAM" id="SignalP"/>
    </source>
</evidence>
<feature type="chain" id="PRO_5039012589" description="Alpha/beta hydrolase" evidence="1">
    <location>
        <begin position="22"/>
        <end position="283"/>
    </location>
</feature>
<gene>
    <name evidence="2" type="ORF">C5L32_001302</name>
</gene>
<dbReference type="Pfam" id="PF06028">
    <property type="entry name" value="DUF915"/>
    <property type="match status" value="1"/>
</dbReference>
<reference evidence="2 3" key="1">
    <citation type="journal article" date="2019" name="Appl. Microbiol. Biotechnol.">
        <title>Uncovering carbohydrate metabolism through a genotype-phenotype association study of 56 lactic acid bacteria genomes.</title>
        <authorList>
            <person name="Buron-Moles G."/>
            <person name="Chailyan A."/>
            <person name="Dolejs I."/>
            <person name="Forster J."/>
            <person name="Miks M.H."/>
        </authorList>
    </citation>
    <scope>NUCLEOTIDE SEQUENCE [LARGE SCALE GENOMIC DNA]</scope>
    <source>
        <strain evidence="2 3">ATCC 4005</strain>
    </source>
</reference>
<dbReference type="AlphaFoldDB" id="A0A4R5NUU6"/>
<dbReference type="EMBL" id="PUFP01000010">
    <property type="protein sequence ID" value="TDG80977.1"/>
    <property type="molecule type" value="Genomic_DNA"/>
</dbReference>
<dbReference type="InterPro" id="IPR029058">
    <property type="entry name" value="AB_hydrolase_fold"/>
</dbReference>
<name>A0A4R5NUU6_LENBU</name>
<sequence length="283" mass="31264">MKKRRLALLSGLFLLIGLLSACTTSATGTPKIQGANQATPTLFFHGFGSSYHAETHMANTAVKAGVAKSVIRADVSNSGKVTFVGTFKPDDFHPIVEVNYLNSRNPNYHTQGKWAKNVVVKLQQRYGIKKMNMVGHSVGNMAIVFYLLDNAGNTKLPKLEKQVDIAGHFNGILGMDDAPNRMKLKADGEPTKINSHYRELLGLRHDKQLKTLEILNIYGDKNDGTHSDGDVSNASSKSLRYLVPQVKSYQEKRIVGPQAQHSKLHDNPQVDKLLVKFLWGRAS</sequence>
<feature type="signal peptide" evidence="1">
    <location>
        <begin position="1"/>
        <end position="21"/>
    </location>
</feature>
<comment type="caution">
    <text evidence="2">The sequence shown here is derived from an EMBL/GenBank/DDBJ whole genome shotgun (WGS) entry which is preliminary data.</text>
</comment>
<evidence type="ECO:0000313" key="2">
    <source>
        <dbReference type="EMBL" id="TDG80977.1"/>
    </source>
</evidence>
<dbReference type="Proteomes" id="UP000295181">
    <property type="component" value="Unassembled WGS sequence"/>
</dbReference>